<dbReference type="PROSITE" id="PS00160">
    <property type="entry name" value="ALDOLASE_KDPG_KHG_2"/>
    <property type="match status" value="1"/>
</dbReference>
<reference evidence="9 10" key="1">
    <citation type="journal article" date="2016" name="Antonie Van Leeuwenhoek">
        <title>Dongia soli sp. nov., isolated from soil from Dokdo, Korea.</title>
        <authorList>
            <person name="Kim D.U."/>
            <person name="Lee H."/>
            <person name="Kim H."/>
            <person name="Kim S.G."/>
            <person name="Ka J.O."/>
        </authorList>
    </citation>
    <scope>NUCLEOTIDE SEQUENCE [LARGE SCALE GENOMIC DNA]</scope>
    <source>
        <strain evidence="9 10">D78</strain>
    </source>
</reference>
<evidence type="ECO:0000256" key="7">
    <source>
        <dbReference type="ARBA" id="ARBA00023270"/>
    </source>
</evidence>
<dbReference type="GO" id="GO:0008700">
    <property type="term" value="F:(R,S)-4-hydroxy-2-oxoglutarate aldolase activity"/>
    <property type="evidence" value="ECO:0007669"/>
    <property type="project" value="UniProtKB-EC"/>
</dbReference>
<dbReference type="EC" id="4.1.2.14" evidence="5"/>
<keyword evidence="10" id="KW-1185">Reference proteome</keyword>
<dbReference type="NCBIfam" id="TIGR01182">
    <property type="entry name" value="eda"/>
    <property type="match status" value="1"/>
</dbReference>
<dbReference type="SUPFAM" id="SSF51569">
    <property type="entry name" value="Aldolase"/>
    <property type="match status" value="1"/>
</dbReference>
<proteinExistence type="inferred from homology"/>
<dbReference type="InterPro" id="IPR031338">
    <property type="entry name" value="KDPG/KHG_AS_2"/>
</dbReference>
<dbReference type="GO" id="GO:0008675">
    <property type="term" value="F:2-dehydro-3-deoxy-phosphogluconate aldolase activity"/>
    <property type="evidence" value="ECO:0007669"/>
    <property type="project" value="UniProtKB-EC"/>
</dbReference>
<keyword evidence="7" id="KW-0704">Schiff base</keyword>
<protein>
    <recommendedName>
        <fullName evidence="5">2-dehydro-3-deoxy-phosphogluconate aldolase</fullName>
        <ecNumber evidence="5">4.1.2.14</ecNumber>
    </recommendedName>
</protein>
<organism evidence="9 10">
    <name type="scientific">Dongia soli</name>
    <dbReference type="NCBI Taxonomy" id="600628"/>
    <lineage>
        <taxon>Bacteria</taxon>
        <taxon>Pseudomonadati</taxon>
        <taxon>Pseudomonadota</taxon>
        <taxon>Alphaproteobacteria</taxon>
        <taxon>Rhodospirillales</taxon>
        <taxon>Dongiaceae</taxon>
        <taxon>Dongia</taxon>
    </lineage>
</organism>
<gene>
    <name evidence="9" type="primary">eda</name>
    <name evidence="9" type="ORF">SMD27_10500</name>
</gene>
<accession>A0ABU5EBA3</accession>
<evidence type="ECO:0000313" key="9">
    <source>
        <dbReference type="EMBL" id="MDY0883275.1"/>
    </source>
</evidence>
<dbReference type="EMBL" id="JAXCLW010000002">
    <property type="protein sequence ID" value="MDY0883275.1"/>
    <property type="molecule type" value="Genomic_DNA"/>
</dbReference>
<dbReference type="RefSeq" id="WP_320508314.1">
    <property type="nucleotide sequence ID" value="NZ_JAXCLW010000002.1"/>
</dbReference>
<evidence type="ECO:0000256" key="8">
    <source>
        <dbReference type="ARBA" id="ARBA00023277"/>
    </source>
</evidence>
<comment type="catalytic activity">
    <reaction evidence="1">
        <text>2-dehydro-3-deoxy-6-phospho-D-gluconate = D-glyceraldehyde 3-phosphate + pyruvate</text>
        <dbReference type="Rhea" id="RHEA:17089"/>
        <dbReference type="ChEBI" id="CHEBI:15361"/>
        <dbReference type="ChEBI" id="CHEBI:57569"/>
        <dbReference type="ChEBI" id="CHEBI:59776"/>
        <dbReference type="EC" id="4.1.2.14"/>
    </reaction>
</comment>
<name>A0ABU5EBA3_9PROT</name>
<dbReference type="Proteomes" id="UP001279642">
    <property type="component" value="Unassembled WGS sequence"/>
</dbReference>
<dbReference type="PANTHER" id="PTHR30246:SF1">
    <property type="entry name" value="2-DEHYDRO-3-DEOXY-6-PHOSPHOGALACTONATE ALDOLASE-RELATED"/>
    <property type="match status" value="1"/>
</dbReference>
<dbReference type="InterPro" id="IPR000887">
    <property type="entry name" value="Aldlse_KDPG_KHG"/>
</dbReference>
<comment type="subunit">
    <text evidence="4">Homotrimer.</text>
</comment>
<dbReference type="PROSITE" id="PS00159">
    <property type="entry name" value="ALDOLASE_KDPG_KHG_1"/>
    <property type="match status" value="1"/>
</dbReference>
<comment type="similarity">
    <text evidence="3">Belongs to the KHG/KDPG aldolase family.</text>
</comment>
<dbReference type="CDD" id="cd00452">
    <property type="entry name" value="KDPG_aldolase"/>
    <property type="match status" value="1"/>
</dbReference>
<evidence type="ECO:0000313" key="10">
    <source>
        <dbReference type="Proteomes" id="UP001279642"/>
    </source>
</evidence>
<keyword evidence="8" id="KW-0119">Carbohydrate metabolism</keyword>
<evidence type="ECO:0000256" key="3">
    <source>
        <dbReference type="ARBA" id="ARBA00006906"/>
    </source>
</evidence>
<dbReference type="Pfam" id="PF01081">
    <property type="entry name" value="Aldolase"/>
    <property type="match status" value="1"/>
</dbReference>
<dbReference type="PANTHER" id="PTHR30246">
    <property type="entry name" value="2-KETO-3-DEOXY-6-PHOSPHOGLUCONATE ALDOLASE"/>
    <property type="match status" value="1"/>
</dbReference>
<evidence type="ECO:0000256" key="5">
    <source>
        <dbReference type="ARBA" id="ARBA00013063"/>
    </source>
</evidence>
<dbReference type="InterPro" id="IPR031337">
    <property type="entry name" value="KDPG/KHG_AS_1"/>
</dbReference>
<comment type="pathway">
    <text evidence="2">Carbohydrate acid metabolism; 2-dehydro-3-deoxy-D-gluconate degradation; D-glyceraldehyde 3-phosphate and pyruvate from 2-dehydro-3-deoxy-D-gluconate: step 2/2.</text>
</comment>
<evidence type="ECO:0000256" key="1">
    <source>
        <dbReference type="ARBA" id="ARBA00000654"/>
    </source>
</evidence>
<dbReference type="Gene3D" id="3.20.20.70">
    <property type="entry name" value="Aldolase class I"/>
    <property type="match status" value="1"/>
</dbReference>
<evidence type="ECO:0000256" key="2">
    <source>
        <dbReference type="ARBA" id="ARBA00004736"/>
    </source>
</evidence>
<evidence type="ECO:0000256" key="4">
    <source>
        <dbReference type="ARBA" id="ARBA00011233"/>
    </source>
</evidence>
<sequence length="215" mass="22962">MAEFDMRNTLRETGVVPVVVMDSEEPAVPLAKCLVAAGVKMIEVTLRRPAAWKVMERVIAEVPEIIVGAGSVTNTSQLERLAKMGVRFAVSPGLTVNLIRAARNLNVPYLPGAVTASEILTGLEEGLTTLKFFPAELSGGVAMLNALRGPLPDVMFCPTGGIDVDNAATYASCPNVIAVGSSWVVPEGAIMAGQWQEIADRVERFRAIMRQEIAV</sequence>
<comment type="caution">
    <text evidence="9">The sequence shown here is derived from an EMBL/GenBank/DDBJ whole genome shotgun (WGS) entry which is preliminary data.</text>
</comment>
<keyword evidence="6 9" id="KW-0456">Lyase</keyword>
<evidence type="ECO:0000256" key="6">
    <source>
        <dbReference type="ARBA" id="ARBA00023239"/>
    </source>
</evidence>
<dbReference type="InterPro" id="IPR013785">
    <property type="entry name" value="Aldolase_TIM"/>
</dbReference>